<organism evidence="2 3">
    <name type="scientific">Liparis tanakae</name>
    <name type="common">Tanaka's snailfish</name>
    <dbReference type="NCBI Taxonomy" id="230148"/>
    <lineage>
        <taxon>Eukaryota</taxon>
        <taxon>Metazoa</taxon>
        <taxon>Chordata</taxon>
        <taxon>Craniata</taxon>
        <taxon>Vertebrata</taxon>
        <taxon>Euteleostomi</taxon>
        <taxon>Actinopterygii</taxon>
        <taxon>Neopterygii</taxon>
        <taxon>Teleostei</taxon>
        <taxon>Neoteleostei</taxon>
        <taxon>Acanthomorphata</taxon>
        <taxon>Eupercaria</taxon>
        <taxon>Perciformes</taxon>
        <taxon>Cottioidei</taxon>
        <taxon>Cottales</taxon>
        <taxon>Liparidae</taxon>
        <taxon>Liparis</taxon>
    </lineage>
</organism>
<evidence type="ECO:0000313" key="2">
    <source>
        <dbReference type="EMBL" id="TNN81584.1"/>
    </source>
</evidence>
<protein>
    <submittedName>
        <fullName evidence="2">Uncharacterized protein</fullName>
    </submittedName>
</protein>
<sequence length="63" mass="7273">MSAVKRSEVLVPGPEDSQRTDRRSHAVTKQLPPTEGRRVVFLTSRFQYVWHSLQLYSKASTTR</sequence>
<comment type="caution">
    <text evidence="2">The sequence shown here is derived from an EMBL/GenBank/DDBJ whole genome shotgun (WGS) entry which is preliminary data.</text>
</comment>
<evidence type="ECO:0000256" key="1">
    <source>
        <dbReference type="SAM" id="MobiDB-lite"/>
    </source>
</evidence>
<name>A0A4Z2IVL3_9TELE</name>
<feature type="region of interest" description="Disordered" evidence="1">
    <location>
        <begin position="1"/>
        <end position="31"/>
    </location>
</feature>
<dbReference type="Proteomes" id="UP000314294">
    <property type="component" value="Unassembled WGS sequence"/>
</dbReference>
<accession>A0A4Z2IVL3</accession>
<gene>
    <name evidence="2" type="ORF">EYF80_008030</name>
</gene>
<dbReference type="EMBL" id="SRLO01000045">
    <property type="protein sequence ID" value="TNN81584.1"/>
    <property type="molecule type" value="Genomic_DNA"/>
</dbReference>
<dbReference type="AlphaFoldDB" id="A0A4Z2IVL3"/>
<evidence type="ECO:0000313" key="3">
    <source>
        <dbReference type="Proteomes" id="UP000314294"/>
    </source>
</evidence>
<proteinExistence type="predicted"/>
<keyword evidence="3" id="KW-1185">Reference proteome</keyword>
<reference evidence="2 3" key="1">
    <citation type="submission" date="2019-03" db="EMBL/GenBank/DDBJ databases">
        <title>First draft genome of Liparis tanakae, snailfish: a comprehensive survey of snailfish specific genes.</title>
        <authorList>
            <person name="Kim W."/>
            <person name="Song I."/>
            <person name="Jeong J.-H."/>
            <person name="Kim D."/>
            <person name="Kim S."/>
            <person name="Ryu S."/>
            <person name="Song J.Y."/>
            <person name="Lee S.K."/>
        </authorList>
    </citation>
    <scope>NUCLEOTIDE SEQUENCE [LARGE SCALE GENOMIC DNA]</scope>
    <source>
        <tissue evidence="2">Muscle</tissue>
    </source>
</reference>